<organism evidence="1 2">
    <name type="scientific">Caenimonas aquaedulcis</name>
    <dbReference type="NCBI Taxonomy" id="2793270"/>
    <lineage>
        <taxon>Bacteria</taxon>
        <taxon>Pseudomonadati</taxon>
        <taxon>Pseudomonadota</taxon>
        <taxon>Betaproteobacteria</taxon>
        <taxon>Burkholderiales</taxon>
        <taxon>Comamonadaceae</taxon>
        <taxon>Caenimonas</taxon>
    </lineage>
</organism>
<name>A0A931MEU1_9BURK</name>
<evidence type="ECO:0000313" key="1">
    <source>
        <dbReference type="EMBL" id="MBG9386644.1"/>
    </source>
</evidence>
<dbReference type="RefSeq" id="WP_196984617.1">
    <property type="nucleotide sequence ID" value="NZ_JADWYS010000001.1"/>
</dbReference>
<reference evidence="1" key="1">
    <citation type="submission" date="2020-11" db="EMBL/GenBank/DDBJ databases">
        <title>Bacterial whole genome sequence for Caenimonas sp. DR4.4.</title>
        <authorList>
            <person name="Le V."/>
            <person name="Ko S.-R."/>
            <person name="Ahn C.-Y."/>
            <person name="Oh H.-M."/>
        </authorList>
    </citation>
    <scope>NUCLEOTIDE SEQUENCE</scope>
    <source>
        <strain evidence="1">DR4.4</strain>
    </source>
</reference>
<evidence type="ECO:0000313" key="2">
    <source>
        <dbReference type="Proteomes" id="UP000651050"/>
    </source>
</evidence>
<gene>
    <name evidence="1" type="ORF">I5803_01285</name>
</gene>
<accession>A0A931MEU1</accession>
<dbReference type="Proteomes" id="UP000651050">
    <property type="component" value="Unassembled WGS sequence"/>
</dbReference>
<keyword evidence="2" id="KW-1185">Reference proteome</keyword>
<comment type="caution">
    <text evidence="1">The sequence shown here is derived from an EMBL/GenBank/DDBJ whole genome shotgun (WGS) entry which is preliminary data.</text>
</comment>
<proteinExistence type="predicted"/>
<dbReference type="EMBL" id="JADWYS010000001">
    <property type="protein sequence ID" value="MBG9386644.1"/>
    <property type="molecule type" value="Genomic_DNA"/>
</dbReference>
<dbReference type="AlphaFoldDB" id="A0A931MEU1"/>
<sequence length="321" mass="34898">MSEMVFNDTSLTVFSNADAARGAYDQLIQTVAGLIDDGLSNPVVHTEYSLMFLELALSAGGVWQSYDWLEGGGVDREVLSLIRALDTKIPLGSSVVFGPGAEDELIAFTYCAGSASGPSSLALGLAYQTDNVLISLDTASLWSAPSVDVVILDDAGAQIRNASVEHASRVGHIPAIREARDELLLRSLNDLRLFAANRGAAFIALRFSPDVDDQVKAIPGPQFENAIKKLARINATGLRWQKSGSPAPDYQFSWRPESESTMNNEAFVRARTFRMPAGGTAVFSKHLNVSERHRIYFLEDPADRAFVIGYIGDHLPTTKYQ</sequence>
<protein>
    <submittedName>
        <fullName evidence="1">Uncharacterized protein</fullName>
    </submittedName>
</protein>